<keyword evidence="3" id="KW-1185">Reference proteome</keyword>
<sequence>MASVKIDLGSGEQAILSERAASGIVTARHQRDAEEFLRRWPRTRSVHQERDYLRQLRLHAGYNPPGVNSSDTSALLRSAVETGRVTVAIERATKRFGGAIGSPQPTRGSGAIGSSRQSFAEMATGAGGTSAMLSDAASAPKSYSWMQSYNDVSANDLINYIQSVVSGTPGEAVASGAEPSTPLGDAQPFEYAEDFPGGDVEELAASTNNPNYAAKMLGYDRNTFGNMLHAMKDYNELRGDDNVIWHDNGDVEFNGQIIDNMHGWAP</sequence>
<name>A0A2N7VKZ0_9BURK</name>
<reference evidence="2 3" key="1">
    <citation type="submission" date="2018-01" db="EMBL/GenBank/DDBJ databases">
        <title>Whole genome analyses suggest that Burkholderia sensu lato contains two further novel genera in the rhizoxinica-symbiotica group Mycetohabitans gen. nov., and Trinickia gen. nov.: implications for the evolution of diazotrophy and nodulation in the Burkholderiaceae.</title>
        <authorList>
            <person name="Estrada-de los Santos P."/>
            <person name="Palmer M."/>
            <person name="Chavez-Ramirez B."/>
            <person name="Beukes C."/>
            <person name="Steenkamp E.T."/>
            <person name="Hirsch A.M."/>
            <person name="Manyaka P."/>
            <person name="Maluk M."/>
            <person name="Lafos M."/>
            <person name="Crook M."/>
            <person name="Gross E."/>
            <person name="Simon M.F."/>
            <person name="Bueno dos Reis Junior F."/>
            <person name="Poole P.S."/>
            <person name="Venter S.N."/>
            <person name="James E.K."/>
        </authorList>
    </citation>
    <scope>NUCLEOTIDE SEQUENCE [LARGE SCALE GENOMIC DNA]</scope>
    <source>
        <strain evidence="2 3">GIMN1.004</strain>
    </source>
</reference>
<dbReference type="AlphaFoldDB" id="A0A2N7VKZ0"/>
<organism evidence="2 3">
    <name type="scientific">Trinickia dabaoshanensis</name>
    <dbReference type="NCBI Taxonomy" id="564714"/>
    <lineage>
        <taxon>Bacteria</taxon>
        <taxon>Pseudomonadati</taxon>
        <taxon>Pseudomonadota</taxon>
        <taxon>Betaproteobacteria</taxon>
        <taxon>Burkholderiales</taxon>
        <taxon>Burkholderiaceae</taxon>
        <taxon>Trinickia</taxon>
    </lineage>
</organism>
<dbReference type="OrthoDB" id="8846935at2"/>
<proteinExistence type="predicted"/>
<evidence type="ECO:0000313" key="2">
    <source>
        <dbReference type="EMBL" id="PMS17831.1"/>
    </source>
</evidence>
<evidence type="ECO:0000256" key="1">
    <source>
        <dbReference type="SAM" id="MobiDB-lite"/>
    </source>
</evidence>
<dbReference type="RefSeq" id="WP_102646872.1">
    <property type="nucleotide sequence ID" value="NZ_PNYA01000017.1"/>
</dbReference>
<dbReference type="Proteomes" id="UP000235616">
    <property type="component" value="Unassembled WGS sequence"/>
</dbReference>
<gene>
    <name evidence="2" type="ORF">C0Z18_18465</name>
</gene>
<protein>
    <submittedName>
        <fullName evidence="2">Uncharacterized protein</fullName>
    </submittedName>
</protein>
<evidence type="ECO:0000313" key="3">
    <source>
        <dbReference type="Proteomes" id="UP000235616"/>
    </source>
</evidence>
<comment type="caution">
    <text evidence="2">The sequence shown here is derived from an EMBL/GenBank/DDBJ whole genome shotgun (WGS) entry which is preliminary data.</text>
</comment>
<feature type="region of interest" description="Disordered" evidence="1">
    <location>
        <begin position="169"/>
        <end position="188"/>
    </location>
</feature>
<dbReference type="EMBL" id="PNYA01000017">
    <property type="protein sequence ID" value="PMS17831.1"/>
    <property type="molecule type" value="Genomic_DNA"/>
</dbReference>
<accession>A0A2N7VKZ0</accession>